<keyword evidence="2" id="KW-1185">Reference proteome</keyword>
<sequence>MASEVDICNLALSRIGDNATVSSINPPEGSMQAEHCQRYYPMARDTMLELHNWHFATRETTLARLVQDSDDDLEQAVFVVPANTIKVIAVKGLNGQVLHYRQETNEQGERIIYCDACHEEVKIHFIERITDTTRYSPLFVDALGWLLASHLAGPIIKGTEGIKISQSCVNAFNIAMSKAVVSDSNQQRIGLEHCPDWIQARM</sequence>
<dbReference type="KEGG" id="bpsi:IX83_07070"/>
<dbReference type="AlphaFoldDB" id="A0A077DHS2"/>
<accession>A0A077DHS2</accession>
<dbReference type="STRING" id="1072685.IX83_07070"/>
<gene>
    <name evidence="1" type="ORF">IX83_07070</name>
</gene>
<dbReference type="eggNOG" id="ENOG5032V6V">
    <property type="taxonomic scope" value="Bacteria"/>
</dbReference>
<dbReference type="HOGENOM" id="CLU_098962_0_0_4"/>
<dbReference type="EMBL" id="CP009238">
    <property type="protein sequence ID" value="AIL33097.1"/>
    <property type="molecule type" value="Genomic_DNA"/>
</dbReference>
<protein>
    <submittedName>
        <fullName evidence="1">Uncharacterized protein</fullName>
    </submittedName>
</protein>
<evidence type="ECO:0000313" key="2">
    <source>
        <dbReference type="Proteomes" id="UP000028945"/>
    </source>
</evidence>
<name>A0A077DHS2_9BURK</name>
<reference evidence="1 2" key="1">
    <citation type="journal article" date="2014" name="BMC Genomics">
        <title>A genomic perspective on a new bacterial genus and species from the Alcaligenaceae family, Basilea psittacipulmonis.</title>
        <authorList>
            <person name="Whiteson K.L."/>
            <person name="Hernandez D."/>
            <person name="Lazarevic V."/>
            <person name="Gaia N."/>
            <person name="Farinelli L."/>
            <person name="Francois P."/>
            <person name="Pilo P."/>
            <person name="Frey J."/>
            <person name="Schrenzel J."/>
        </authorList>
    </citation>
    <scope>NUCLEOTIDE SEQUENCE [LARGE SCALE GENOMIC DNA]</scope>
    <source>
        <strain evidence="1 2">DSM 24701</strain>
    </source>
</reference>
<dbReference type="Proteomes" id="UP000028945">
    <property type="component" value="Chromosome"/>
</dbReference>
<evidence type="ECO:0000313" key="1">
    <source>
        <dbReference type="EMBL" id="AIL33097.1"/>
    </source>
</evidence>
<dbReference type="RefSeq" id="WP_038500661.1">
    <property type="nucleotide sequence ID" value="NZ_AFWK01000074.1"/>
</dbReference>
<proteinExistence type="predicted"/>
<organism evidence="1 2">
    <name type="scientific">Basilea psittacipulmonis DSM 24701</name>
    <dbReference type="NCBI Taxonomy" id="1072685"/>
    <lineage>
        <taxon>Bacteria</taxon>
        <taxon>Pseudomonadati</taxon>
        <taxon>Pseudomonadota</taxon>
        <taxon>Betaproteobacteria</taxon>
        <taxon>Burkholderiales</taxon>
        <taxon>Alcaligenaceae</taxon>
        <taxon>Basilea</taxon>
    </lineage>
</organism>
<dbReference type="OrthoDB" id="7278537at2"/>